<dbReference type="FunCoup" id="A0A2T0GRZ0">
    <property type="interactions" value="19"/>
</dbReference>
<dbReference type="SMART" id="SM00345">
    <property type="entry name" value="HTH_GNTR"/>
    <property type="match status" value="1"/>
</dbReference>
<evidence type="ECO:0000256" key="3">
    <source>
        <dbReference type="ARBA" id="ARBA00023163"/>
    </source>
</evidence>
<dbReference type="CDD" id="cd07377">
    <property type="entry name" value="WHTH_GntR"/>
    <property type="match status" value="1"/>
</dbReference>
<dbReference type="Gene3D" id="1.20.120.530">
    <property type="entry name" value="GntR ligand-binding domain-like"/>
    <property type="match status" value="1"/>
</dbReference>
<dbReference type="InterPro" id="IPR011711">
    <property type="entry name" value="GntR_C"/>
</dbReference>
<dbReference type="InParanoid" id="A0A2T0GRZ0"/>
<dbReference type="Pfam" id="PF07729">
    <property type="entry name" value="FCD"/>
    <property type="match status" value="1"/>
</dbReference>
<name>A0A2T0GRZ0_ACTMO</name>
<evidence type="ECO:0000259" key="4">
    <source>
        <dbReference type="PROSITE" id="PS50949"/>
    </source>
</evidence>
<dbReference type="PANTHER" id="PTHR43537">
    <property type="entry name" value="TRANSCRIPTIONAL REGULATOR, GNTR FAMILY"/>
    <property type="match status" value="1"/>
</dbReference>
<dbReference type="Proteomes" id="UP000239352">
    <property type="component" value="Unassembled WGS sequence"/>
</dbReference>
<evidence type="ECO:0000256" key="1">
    <source>
        <dbReference type="ARBA" id="ARBA00023015"/>
    </source>
</evidence>
<evidence type="ECO:0000313" key="5">
    <source>
        <dbReference type="EMBL" id="PRW61861.1"/>
    </source>
</evidence>
<keyword evidence="3" id="KW-0804">Transcription</keyword>
<reference evidence="5 6" key="1">
    <citation type="submission" date="2018-03" db="EMBL/GenBank/DDBJ databases">
        <title>Actinopolyspora mortivallis from Sahara, screening for active biomolecules.</title>
        <authorList>
            <person name="Selama O."/>
            <person name="Wellington E.M.H."/>
            <person name="Hacene H."/>
        </authorList>
    </citation>
    <scope>NUCLEOTIDE SEQUENCE [LARGE SCALE GENOMIC DNA]</scope>
    <source>
        <strain evidence="5 6">M5A</strain>
    </source>
</reference>
<keyword evidence="2" id="KW-0238">DNA-binding</keyword>
<dbReference type="SMART" id="SM00895">
    <property type="entry name" value="FCD"/>
    <property type="match status" value="1"/>
</dbReference>
<feature type="domain" description="HTH gntR-type" evidence="4">
    <location>
        <begin position="7"/>
        <end position="74"/>
    </location>
</feature>
<dbReference type="Pfam" id="PF00392">
    <property type="entry name" value="GntR"/>
    <property type="match status" value="1"/>
</dbReference>
<dbReference type="AlphaFoldDB" id="A0A2T0GRZ0"/>
<organism evidence="5 6">
    <name type="scientific">Actinopolyspora mortivallis</name>
    <dbReference type="NCBI Taxonomy" id="33906"/>
    <lineage>
        <taxon>Bacteria</taxon>
        <taxon>Bacillati</taxon>
        <taxon>Actinomycetota</taxon>
        <taxon>Actinomycetes</taxon>
        <taxon>Actinopolysporales</taxon>
        <taxon>Actinopolysporaceae</taxon>
        <taxon>Actinopolyspora</taxon>
    </lineage>
</organism>
<dbReference type="PANTHER" id="PTHR43537:SF44">
    <property type="entry name" value="GNTR FAMILY REGULATORY PROTEIN"/>
    <property type="match status" value="1"/>
</dbReference>
<proteinExistence type="predicted"/>
<gene>
    <name evidence="5" type="ORF">CEP50_18550</name>
</gene>
<dbReference type="RefSeq" id="WP_106115209.1">
    <property type="nucleotide sequence ID" value="NZ_PVSR01000053.1"/>
</dbReference>
<dbReference type="PROSITE" id="PS50949">
    <property type="entry name" value="HTH_GNTR"/>
    <property type="match status" value="1"/>
</dbReference>
<protein>
    <submittedName>
        <fullName evidence="5">FadR family transcriptional regulator</fullName>
    </submittedName>
</protein>
<dbReference type="InterPro" id="IPR036388">
    <property type="entry name" value="WH-like_DNA-bd_sf"/>
</dbReference>
<evidence type="ECO:0000313" key="6">
    <source>
        <dbReference type="Proteomes" id="UP000239352"/>
    </source>
</evidence>
<keyword evidence="1" id="KW-0805">Transcription regulation</keyword>
<dbReference type="InterPro" id="IPR008920">
    <property type="entry name" value="TF_FadR/GntR_C"/>
</dbReference>
<dbReference type="GO" id="GO:0003700">
    <property type="term" value="F:DNA-binding transcription factor activity"/>
    <property type="evidence" value="ECO:0007669"/>
    <property type="project" value="InterPro"/>
</dbReference>
<dbReference type="PRINTS" id="PR00035">
    <property type="entry name" value="HTHGNTR"/>
</dbReference>
<dbReference type="InterPro" id="IPR000524">
    <property type="entry name" value="Tscrpt_reg_HTH_GntR"/>
</dbReference>
<dbReference type="SUPFAM" id="SSF46785">
    <property type="entry name" value="Winged helix' DNA-binding domain"/>
    <property type="match status" value="1"/>
</dbReference>
<evidence type="ECO:0000256" key="2">
    <source>
        <dbReference type="ARBA" id="ARBA00023125"/>
    </source>
</evidence>
<sequence>MTHPEAATGNRDAAAELEEMIFEQFEVGALLPSESELAARLEVSRLTVREAIRALRARGLVEIRKGRRPRVTTPDGEQIGDVFNALLRFRPGSVFELLEVRRGLEVQTSTLAASNAGTADIAALEQATEAMRRAEEHAEYHEADLRFHQLLARASGNRMLTVLIDALAGSLRDSMAVSYLGHHRRGGSHQRAAEQHREILDRVRDGDPEGAAAAMRGHLRSTERDLRATFAARSVTEEDE</sequence>
<dbReference type="InterPro" id="IPR036390">
    <property type="entry name" value="WH_DNA-bd_sf"/>
</dbReference>
<dbReference type="EMBL" id="PVSR01000053">
    <property type="protein sequence ID" value="PRW61861.1"/>
    <property type="molecule type" value="Genomic_DNA"/>
</dbReference>
<dbReference type="GO" id="GO:0003677">
    <property type="term" value="F:DNA binding"/>
    <property type="evidence" value="ECO:0007669"/>
    <property type="project" value="UniProtKB-KW"/>
</dbReference>
<comment type="caution">
    <text evidence="5">The sequence shown here is derived from an EMBL/GenBank/DDBJ whole genome shotgun (WGS) entry which is preliminary data.</text>
</comment>
<dbReference type="Gene3D" id="1.10.10.10">
    <property type="entry name" value="Winged helix-like DNA-binding domain superfamily/Winged helix DNA-binding domain"/>
    <property type="match status" value="1"/>
</dbReference>
<keyword evidence="6" id="KW-1185">Reference proteome</keyword>
<accession>A0A2T0GRZ0</accession>
<dbReference type="SUPFAM" id="SSF48008">
    <property type="entry name" value="GntR ligand-binding domain-like"/>
    <property type="match status" value="1"/>
</dbReference>
<dbReference type="STRING" id="1050202.GCA_000384035_02948"/>